<dbReference type="InterPro" id="IPR026612">
    <property type="entry name" value="STRA6-like"/>
</dbReference>
<sequence>MSFPNKSANEDYSDYYYIDDPLPTVPVEIIPPCNPMIFNDFYHGSIVFMSVLMLIFLHLAVKRKRLCQDCWGGVPGLLSTVNFLEGDGHRGAASAVYSLVFCSICRVVLGHDPIPFIRDTPKDIKEYWKILALLYYPIVYYVLLACETVKSIVGYIMGVFVSCTSFGFLIWQRVQCPKTPEIYKYYSLLSSLPQMVCLGYLSCLYIYLLVRNCNWFGTKEKTAEIPGSNYYKEYVRNLLKKKCKKESKSVVTVSSRIVAFLHSFIYIPQKGFQVPVQVAISVTVAIIAVYQVALLLVARVVPTLQKARAGVTEDIAFVLTGFNIELSQDRAEVADLVRYYFWVIEVCYVSAIVLSCLATISMIMRSMVMHRANLKALYRGDVLGVFGRRRKLQPSRLALTCWMAFTSYQSALVCLGFLVQQLVFFICTLFVGFLIIIPILYGRNLILFYLFKSMWPFWLGLVLALLSQNLLAQFAFLEKQESCLEITNRRALYISTYLFFAYNVLLGVLMGVWRMIFTALFNIVHLCRLDLSLLNRGVESFDPGYRCYYNFLKIEVSQAHPVMKAACCLLACFPNHGRNPVQEASDAEEGIQLVLTDRKPMTVASIKRAKARWWLAYTLVMNPSLAACRKLRLLELVANGIPNCSSEKRSPDQLEQSEMQNLPS</sequence>
<dbReference type="EMBL" id="AFYH01076944">
    <property type="status" value="NOT_ANNOTATED_CDS"/>
    <property type="molecule type" value="Genomic_DNA"/>
</dbReference>
<feature type="compositionally biased region" description="Polar residues" evidence="11">
    <location>
        <begin position="653"/>
        <end position="664"/>
    </location>
</feature>
<dbReference type="EMBL" id="AFYH01076942">
    <property type="status" value="NOT_ANNOTATED_CDS"/>
    <property type="molecule type" value="Genomic_DNA"/>
</dbReference>
<dbReference type="GO" id="GO:0042802">
    <property type="term" value="F:identical protein binding"/>
    <property type="evidence" value="ECO:0007669"/>
    <property type="project" value="Ensembl"/>
</dbReference>
<evidence type="ECO:0000256" key="6">
    <source>
        <dbReference type="ARBA" id="ARBA00022893"/>
    </source>
</evidence>
<dbReference type="GO" id="GO:0038023">
    <property type="term" value="F:signaling receptor activity"/>
    <property type="evidence" value="ECO:0007669"/>
    <property type="project" value="InterPro"/>
</dbReference>
<dbReference type="PANTHER" id="PTHR21444">
    <property type="entry name" value="COILED-COIL DOMAIN-CONTAINING PROTEIN 180"/>
    <property type="match status" value="1"/>
</dbReference>
<dbReference type="STRING" id="7897.ENSLACP00000023604"/>
<keyword evidence="6" id="KW-0845">Vitamin A</keyword>
<evidence type="ECO:0000256" key="11">
    <source>
        <dbReference type="SAM" id="MobiDB-lite"/>
    </source>
</evidence>
<keyword evidence="10" id="KW-0675">Receptor</keyword>
<evidence type="ECO:0000256" key="4">
    <source>
        <dbReference type="ARBA" id="ARBA00022475"/>
    </source>
</evidence>
<keyword evidence="8" id="KW-0683">Retinol-binding</keyword>
<reference evidence="13" key="2">
    <citation type="submission" date="2025-08" db="UniProtKB">
        <authorList>
            <consortium name="Ensembl"/>
        </authorList>
    </citation>
    <scope>IDENTIFICATION</scope>
</reference>
<dbReference type="GO" id="GO:0019841">
    <property type="term" value="F:retinol binding"/>
    <property type="evidence" value="ECO:0007669"/>
    <property type="project" value="UniProtKB-KW"/>
</dbReference>
<gene>
    <name evidence="13" type="primary">STRA6</name>
</gene>
<feature type="transmembrane region" description="Helical" evidence="12">
    <location>
        <begin position="339"/>
        <end position="364"/>
    </location>
</feature>
<dbReference type="EMBL" id="AFYH01076947">
    <property type="status" value="NOT_ANNOTATED_CDS"/>
    <property type="molecule type" value="Genomic_DNA"/>
</dbReference>
<feature type="transmembrane region" description="Helical" evidence="12">
    <location>
        <begin position="423"/>
        <end position="442"/>
    </location>
</feature>
<feature type="transmembrane region" description="Helical" evidence="12">
    <location>
        <begin position="279"/>
        <end position="301"/>
    </location>
</feature>
<dbReference type="GO" id="GO:0071939">
    <property type="term" value="P:vitamin A import into cell"/>
    <property type="evidence" value="ECO:0007669"/>
    <property type="project" value="TreeGrafter"/>
</dbReference>
<proteinExistence type="predicted"/>
<dbReference type="OMA" id="TKDPMAK"/>
<dbReference type="GO" id="GO:0016918">
    <property type="term" value="F:retinal binding"/>
    <property type="evidence" value="ECO:0007669"/>
    <property type="project" value="UniProtKB-KW"/>
</dbReference>
<reference evidence="14" key="1">
    <citation type="submission" date="2011-08" db="EMBL/GenBank/DDBJ databases">
        <title>The draft genome of Latimeria chalumnae.</title>
        <authorList>
            <person name="Di Palma F."/>
            <person name="Alfoldi J."/>
            <person name="Johnson J."/>
            <person name="Berlin A."/>
            <person name="Gnerre S."/>
            <person name="Jaffe D."/>
            <person name="MacCallum I."/>
            <person name="Young S."/>
            <person name="Walker B.J."/>
            <person name="Lander E."/>
            <person name="Lindblad-Toh K."/>
        </authorList>
    </citation>
    <scope>NUCLEOTIDE SEQUENCE [LARGE SCALE GENOMIC DNA]</scope>
    <source>
        <strain evidence="14">Wild caught</strain>
    </source>
</reference>
<dbReference type="PANTHER" id="PTHR21444:SF16">
    <property type="entry name" value="RECEPTOR FOR RETINOL UPTAKE STRA6"/>
    <property type="match status" value="1"/>
</dbReference>
<dbReference type="EMBL" id="AFYH01076946">
    <property type="status" value="NOT_ANNOTATED_CDS"/>
    <property type="molecule type" value="Genomic_DNA"/>
</dbReference>
<keyword evidence="3" id="KW-0813">Transport</keyword>
<dbReference type="GO" id="GO:0005886">
    <property type="term" value="C:plasma membrane"/>
    <property type="evidence" value="ECO:0007669"/>
    <property type="project" value="UniProtKB-SubCell"/>
</dbReference>
<dbReference type="GO" id="GO:0005516">
    <property type="term" value="F:calmodulin binding"/>
    <property type="evidence" value="ECO:0007669"/>
    <property type="project" value="Ensembl"/>
</dbReference>
<feature type="region of interest" description="Disordered" evidence="11">
    <location>
        <begin position="645"/>
        <end position="664"/>
    </location>
</feature>
<dbReference type="EMBL" id="AFYH01076948">
    <property type="status" value="NOT_ANNOTATED_CDS"/>
    <property type="molecule type" value="Genomic_DNA"/>
</dbReference>
<dbReference type="GO" id="GO:0060090">
    <property type="term" value="F:molecular adaptor activity"/>
    <property type="evidence" value="ECO:0007669"/>
    <property type="project" value="Ensembl"/>
</dbReference>
<feature type="transmembrane region" description="Helical" evidence="12">
    <location>
        <begin position="497"/>
        <end position="524"/>
    </location>
</feature>
<feature type="transmembrane region" description="Helical" evidence="12">
    <location>
        <begin position="152"/>
        <end position="171"/>
    </location>
</feature>
<dbReference type="AlphaFoldDB" id="M3XLJ8"/>
<dbReference type="EMBL" id="AFYH01076949">
    <property type="status" value="NOT_ANNOTATED_CDS"/>
    <property type="molecule type" value="Genomic_DNA"/>
</dbReference>
<keyword evidence="14" id="KW-1185">Reference proteome</keyword>
<keyword evidence="7 12" id="KW-1133">Transmembrane helix</keyword>
<evidence type="ECO:0000313" key="14">
    <source>
        <dbReference type="Proteomes" id="UP000008672"/>
    </source>
</evidence>
<dbReference type="RefSeq" id="XP_014344347.1">
    <property type="nucleotide sequence ID" value="XM_014488861.2"/>
</dbReference>
<dbReference type="KEGG" id="lcm:102359953"/>
<feature type="transmembrane region" description="Helical" evidence="12">
    <location>
        <begin position="454"/>
        <end position="477"/>
    </location>
</feature>
<evidence type="ECO:0000256" key="5">
    <source>
        <dbReference type="ARBA" id="ARBA00022692"/>
    </source>
</evidence>
<evidence type="ECO:0000256" key="8">
    <source>
        <dbReference type="ARBA" id="ARBA00023072"/>
    </source>
</evidence>
<dbReference type="CTD" id="64220"/>
<dbReference type="EMBL" id="AFYH01076941">
    <property type="status" value="NOT_ANNOTATED_CDS"/>
    <property type="molecule type" value="Genomic_DNA"/>
</dbReference>
<reference evidence="13" key="3">
    <citation type="submission" date="2025-09" db="UniProtKB">
        <authorList>
            <consortium name="Ensembl"/>
        </authorList>
    </citation>
    <scope>IDENTIFICATION</scope>
</reference>
<feature type="transmembrane region" description="Helical" evidence="12">
    <location>
        <begin position="183"/>
        <end position="208"/>
    </location>
</feature>
<dbReference type="EMBL" id="AFYH01076943">
    <property type="status" value="NOT_ANNOTATED_CDS"/>
    <property type="molecule type" value="Genomic_DNA"/>
</dbReference>
<name>M3XLJ8_LATCH</name>
<dbReference type="FunCoup" id="M3XLJ8">
    <property type="interactions" value="52"/>
</dbReference>
<dbReference type="GO" id="GO:0043009">
    <property type="term" value="P:chordate embryonic development"/>
    <property type="evidence" value="ECO:0007669"/>
    <property type="project" value="Ensembl"/>
</dbReference>
<feature type="transmembrane region" description="Helical" evidence="12">
    <location>
        <begin position="41"/>
        <end position="61"/>
    </location>
</feature>
<keyword evidence="9 12" id="KW-0472">Membrane</keyword>
<evidence type="ECO:0000256" key="9">
    <source>
        <dbReference type="ARBA" id="ARBA00023136"/>
    </source>
</evidence>
<evidence type="ECO:0000313" key="13">
    <source>
        <dbReference type="Ensembl" id="ENSLACP00000023604.1"/>
    </source>
</evidence>
<dbReference type="Ensembl" id="ENSLACT00000025178.1">
    <property type="protein sequence ID" value="ENSLACP00000023604.1"/>
    <property type="gene ID" value="ENSLACG00000005870.2"/>
</dbReference>
<dbReference type="GO" id="GO:0034632">
    <property type="term" value="F:retinol transmembrane transporter activity"/>
    <property type="evidence" value="ECO:0007669"/>
    <property type="project" value="InterPro"/>
</dbReference>
<dbReference type="Proteomes" id="UP000008672">
    <property type="component" value="Unassembled WGS sequence"/>
</dbReference>
<accession>M3XLJ8</accession>
<evidence type="ECO:0000256" key="10">
    <source>
        <dbReference type="ARBA" id="ARBA00023170"/>
    </source>
</evidence>
<dbReference type="OrthoDB" id="9939815at2759"/>
<dbReference type="InParanoid" id="M3XLJ8"/>
<comment type="subcellular location">
    <subcellularLocation>
        <location evidence="1">Cell membrane</location>
        <topology evidence="1">Multi-pass membrane protein</topology>
    </subcellularLocation>
</comment>
<dbReference type="GeneTree" id="ENSGT00940000153246"/>
<evidence type="ECO:0000256" key="3">
    <source>
        <dbReference type="ARBA" id="ARBA00022448"/>
    </source>
</evidence>
<dbReference type="EMBL" id="AFYH01076950">
    <property type="status" value="NOT_ANNOTATED_CDS"/>
    <property type="molecule type" value="Genomic_DNA"/>
</dbReference>
<evidence type="ECO:0000256" key="7">
    <source>
        <dbReference type="ARBA" id="ARBA00022989"/>
    </source>
</evidence>
<evidence type="ECO:0000256" key="1">
    <source>
        <dbReference type="ARBA" id="ARBA00004651"/>
    </source>
</evidence>
<feature type="transmembrane region" description="Helical" evidence="12">
    <location>
        <begin position="249"/>
        <end position="267"/>
    </location>
</feature>
<dbReference type="Pfam" id="PF14752">
    <property type="entry name" value="RBP_receptor"/>
    <property type="match status" value="1"/>
</dbReference>
<dbReference type="EMBL" id="AFYH01076945">
    <property type="status" value="NOT_ANNOTATED_CDS"/>
    <property type="molecule type" value="Genomic_DNA"/>
</dbReference>
<keyword evidence="4" id="KW-1003">Cell membrane</keyword>
<organism evidence="13 14">
    <name type="scientific">Latimeria chalumnae</name>
    <name type="common">Coelacanth</name>
    <dbReference type="NCBI Taxonomy" id="7897"/>
    <lineage>
        <taxon>Eukaryota</taxon>
        <taxon>Metazoa</taxon>
        <taxon>Chordata</taxon>
        <taxon>Craniata</taxon>
        <taxon>Vertebrata</taxon>
        <taxon>Euteleostomi</taxon>
        <taxon>Coelacanthiformes</taxon>
        <taxon>Coelacanthidae</taxon>
        <taxon>Latimeria</taxon>
    </lineage>
</organism>
<keyword evidence="5 12" id="KW-0812">Transmembrane</keyword>
<feature type="transmembrane region" description="Helical" evidence="12">
    <location>
        <begin position="127"/>
        <end position="146"/>
    </location>
</feature>
<protein>
    <recommendedName>
        <fullName evidence="2">Receptor for retinol uptake STRA6</fullName>
    </recommendedName>
</protein>
<evidence type="ECO:0000256" key="12">
    <source>
        <dbReference type="SAM" id="Phobius"/>
    </source>
</evidence>
<dbReference type="GeneID" id="102359953"/>
<evidence type="ECO:0000256" key="2">
    <source>
        <dbReference type="ARBA" id="ARBA00014411"/>
    </source>
</evidence>
<dbReference type="eggNOG" id="ENOG502QRSS">
    <property type="taxonomic scope" value="Eukaryota"/>
</dbReference>
<feature type="transmembrane region" description="Helical" evidence="12">
    <location>
        <begin position="397"/>
        <end position="417"/>
    </location>
</feature>